<organism evidence="3 4">
    <name type="scientific">Legionella septentrionalis</name>
    <dbReference type="NCBI Taxonomy" id="2498109"/>
    <lineage>
        <taxon>Bacteria</taxon>
        <taxon>Pseudomonadati</taxon>
        <taxon>Pseudomonadota</taxon>
        <taxon>Gammaproteobacteria</taxon>
        <taxon>Legionellales</taxon>
        <taxon>Legionellaceae</taxon>
        <taxon>Legionella</taxon>
    </lineage>
</organism>
<gene>
    <name evidence="3" type="ORF">EKM59_06235</name>
</gene>
<keyword evidence="1" id="KW-0472">Membrane</keyword>
<dbReference type="Proteomes" id="UP000288012">
    <property type="component" value="Unassembled WGS sequence"/>
</dbReference>
<sequence length="377" mass="42985">MAQQAQQPGSGDNSLAPVWIMVLLLLTLYIVWYVAHEYIVAFIFHINILQAKLVSFLTGGTQLANEIYLMQTIDPATVKWNQLIDLTRSVGNYVRYPIAAVLIVLAFFLYRSNITLKFRKTYDMRSLRAQEQYNWPAIMPVVKEDLVGMDINKGPWAMALTPMEFARRFKLLKKEDALLDNPLPGQEMTAGIRRGDAKRIFTLQLGPYWDGFERCPPHAQALAAVFMARINRDRNSAVKILESIDRTYAEGKPDYSVAIAILKKYQNTEIVQRIVAKHAYLLTVMASLLQSARDDGVVPTSEFLWLKPVDRRLWYMLNCVGRQTPFVEVGGPFAHWRAEQAMGRRSLVPMIDEAIKALEIAVKEVKLSPQELQELQP</sequence>
<keyword evidence="1" id="KW-0812">Transmembrane</keyword>
<accession>A0A433JJ40</accession>
<reference evidence="3 4" key="1">
    <citation type="submission" date="2018-12" db="EMBL/GenBank/DDBJ databases">
        <title>Legionella sp,whole genome shotgun sequence.</title>
        <authorList>
            <person name="Wu H."/>
        </authorList>
    </citation>
    <scope>NUCLEOTIDE SEQUENCE [LARGE SCALE GENOMIC DNA]</scope>
    <source>
        <strain evidence="4">km714</strain>
    </source>
</reference>
<protein>
    <submittedName>
        <fullName evidence="3">Phosphoesterase</fullName>
    </submittedName>
</protein>
<dbReference type="AlphaFoldDB" id="A0A433JJ40"/>
<dbReference type="InterPro" id="IPR049921">
    <property type="entry name" value="DotM-like"/>
</dbReference>
<keyword evidence="4" id="KW-1185">Reference proteome</keyword>
<name>A0A433JJ40_9GAMM</name>
<dbReference type="Pfam" id="PF23127">
    <property type="entry name" value="DotM_C"/>
    <property type="match status" value="1"/>
</dbReference>
<feature type="domain" description="DotM C-terminal cytoplasmic" evidence="2">
    <location>
        <begin position="196"/>
        <end position="359"/>
    </location>
</feature>
<dbReference type="InterPro" id="IPR056464">
    <property type="entry name" value="DotM_C"/>
</dbReference>
<evidence type="ECO:0000313" key="3">
    <source>
        <dbReference type="EMBL" id="RUQ88044.1"/>
    </source>
</evidence>
<evidence type="ECO:0000313" key="4">
    <source>
        <dbReference type="Proteomes" id="UP000288012"/>
    </source>
</evidence>
<dbReference type="EMBL" id="RZGR01000015">
    <property type="protein sequence ID" value="RUQ88044.1"/>
    <property type="molecule type" value="Genomic_DNA"/>
</dbReference>
<dbReference type="NCBIfam" id="NF033890">
    <property type="entry name" value="DotM_IcmP_IVB"/>
    <property type="match status" value="1"/>
</dbReference>
<dbReference type="OrthoDB" id="5616932at2"/>
<feature type="transmembrane region" description="Helical" evidence="1">
    <location>
        <begin position="16"/>
        <end position="35"/>
    </location>
</feature>
<dbReference type="RefSeq" id="WP_126954023.1">
    <property type="nucleotide sequence ID" value="NZ_RZGR01000015.1"/>
</dbReference>
<feature type="transmembrane region" description="Helical" evidence="1">
    <location>
        <begin position="42"/>
        <end position="60"/>
    </location>
</feature>
<proteinExistence type="predicted"/>
<comment type="caution">
    <text evidence="3">The sequence shown here is derived from an EMBL/GenBank/DDBJ whole genome shotgun (WGS) entry which is preliminary data.</text>
</comment>
<evidence type="ECO:0000256" key="1">
    <source>
        <dbReference type="SAM" id="Phobius"/>
    </source>
</evidence>
<keyword evidence="1" id="KW-1133">Transmembrane helix</keyword>
<evidence type="ECO:0000259" key="2">
    <source>
        <dbReference type="Pfam" id="PF23127"/>
    </source>
</evidence>
<feature type="transmembrane region" description="Helical" evidence="1">
    <location>
        <begin position="93"/>
        <end position="110"/>
    </location>
</feature>